<accession>A0ACB9TVC1</accession>
<proteinExistence type="predicted"/>
<evidence type="ECO:0000313" key="1">
    <source>
        <dbReference type="EMBL" id="KAI4470714.1"/>
    </source>
</evidence>
<comment type="caution">
    <text evidence="1">The sequence shown here is derived from an EMBL/GenBank/DDBJ whole genome shotgun (WGS) entry which is preliminary data.</text>
</comment>
<protein>
    <submittedName>
        <fullName evidence="1">Dna mismatch repair protein mlh pms mutl</fullName>
    </submittedName>
</protein>
<keyword evidence="2" id="KW-1185">Reference proteome</keyword>
<sequence length="832" mass="93972">MIKSDKLPNQTIENNCSNLSEATELKYEQQCLIKPINRHTIHKICSGQVVLSLAVAIKELVENAIDAGATNIEVKLKEYGSELIEVLDNGSGITEENFASLTLKHYTSKLQEFADLESVTSLGFRGEALSSLCALSNVIITTKHEKAPTATQIEYDHNGKIVKQSVTSRSVGTTVTLSSIFSTLPVRRKEFLKNLKREFNKMCQLLYAYCLVSVNIRITCNNQTKKGSKTTVMATQAATSVRENIINVFGVKQISSLIDIVVVQPNETILEEYGLKMIPNEIIPLDFQCFISSVTHGSGRSASDRQFYYINSRPCEPTKIMKLVNEIYRQFNGNQYPFVYLNIFLKPGHIDVNVTPDKRQIFLDNEKIVLAVLKASLLDAFKNFPSTYALQNINITKKINKTLDQPTKGIKRGNDQDSELPLQRSLQECFIKKVKIYESTVEISTPNGSMSNVNNKVVDISNKCNINSKTNIDKTTEEESTNDLDEVNNVEENLINCKNIETERDLIVNDVTSEAVQLNNCTVKQTDELNSEYIQANKNCNEEIFPQTDDKLIVEIQQIKNTQNIEKGVKDLIKSINSTKRNIKEEETRPSSTKYDTIVLNTSPETMKQAMQRKLKSATIDKNTSLIKFRSAIAPDCNAQAEQELQKQINRTNFLKMKIIGQFNLAFIIAQLENDLFIIDQHASDEKYNFEQLQAKTILETQVLVNPKELHLTAANECLLIDNEDIFKQNGFVFAIDHTAMATKKVKLTAIPVSKNYSFGKDDIDELLFMLQDGSGTMCRPSRVGQMFASRACRKSVMVGKALAKNDMRRIVDHMSEIDQPWVQFLFNMLIQ</sequence>
<dbReference type="EMBL" id="CM043015">
    <property type="protein sequence ID" value="KAI4470714.1"/>
    <property type="molecule type" value="Genomic_DNA"/>
</dbReference>
<gene>
    <name evidence="1" type="ORF">MML48_1g00286</name>
</gene>
<evidence type="ECO:0000313" key="2">
    <source>
        <dbReference type="Proteomes" id="UP001056778"/>
    </source>
</evidence>
<organism evidence="1 2">
    <name type="scientific">Holotrichia oblita</name>
    <name type="common">Chafer beetle</name>
    <dbReference type="NCBI Taxonomy" id="644536"/>
    <lineage>
        <taxon>Eukaryota</taxon>
        <taxon>Metazoa</taxon>
        <taxon>Ecdysozoa</taxon>
        <taxon>Arthropoda</taxon>
        <taxon>Hexapoda</taxon>
        <taxon>Insecta</taxon>
        <taxon>Pterygota</taxon>
        <taxon>Neoptera</taxon>
        <taxon>Endopterygota</taxon>
        <taxon>Coleoptera</taxon>
        <taxon>Polyphaga</taxon>
        <taxon>Scarabaeiformia</taxon>
        <taxon>Scarabaeidae</taxon>
        <taxon>Melolonthinae</taxon>
        <taxon>Holotrichia</taxon>
    </lineage>
</organism>
<name>A0ACB9TVC1_HOLOL</name>
<dbReference type="Proteomes" id="UP001056778">
    <property type="component" value="Chromosome 1"/>
</dbReference>
<reference evidence="1" key="1">
    <citation type="submission" date="2022-04" db="EMBL/GenBank/DDBJ databases">
        <title>Chromosome-scale genome assembly of Holotrichia oblita Faldermann.</title>
        <authorList>
            <person name="Rongchong L."/>
        </authorList>
    </citation>
    <scope>NUCLEOTIDE SEQUENCE</scope>
    <source>
        <strain evidence="1">81SQS9</strain>
    </source>
</reference>